<organism evidence="1 2">
    <name type="scientific">Oleoguttula mirabilis</name>
    <dbReference type="NCBI Taxonomy" id="1507867"/>
    <lineage>
        <taxon>Eukaryota</taxon>
        <taxon>Fungi</taxon>
        <taxon>Dikarya</taxon>
        <taxon>Ascomycota</taxon>
        <taxon>Pezizomycotina</taxon>
        <taxon>Dothideomycetes</taxon>
        <taxon>Dothideomycetidae</taxon>
        <taxon>Mycosphaerellales</taxon>
        <taxon>Teratosphaeriaceae</taxon>
        <taxon>Oleoguttula</taxon>
    </lineage>
</organism>
<reference evidence="1 2" key="1">
    <citation type="submission" date="2021-11" db="EMBL/GenBank/DDBJ databases">
        <title>Black yeast isolated from Biological Soil Crust.</title>
        <authorList>
            <person name="Kurbessoian T."/>
        </authorList>
    </citation>
    <scope>NUCLEOTIDE SEQUENCE [LARGE SCALE GENOMIC DNA]</scope>
    <source>
        <strain evidence="1 2">CCFEE 5522</strain>
    </source>
</reference>
<gene>
    <name evidence="1" type="ORF">LTR36_002888</name>
</gene>
<accession>A0AAV9JKQ0</accession>
<proteinExistence type="predicted"/>
<comment type="caution">
    <text evidence="1">The sequence shown here is derived from an EMBL/GenBank/DDBJ whole genome shotgun (WGS) entry which is preliminary data.</text>
</comment>
<keyword evidence="2" id="KW-1185">Reference proteome</keyword>
<name>A0AAV9JKQ0_9PEZI</name>
<dbReference type="EMBL" id="JAVFHQ010000019">
    <property type="protein sequence ID" value="KAK4545538.1"/>
    <property type="molecule type" value="Genomic_DNA"/>
</dbReference>
<evidence type="ECO:0000313" key="1">
    <source>
        <dbReference type="EMBL" id="KAK4545538.1"/>
    </source>
</evidence>
<dbReference type="AlphaFoldDB" id="A0AAV9JKQ0"/>
<protein>
    <submittedName>
        <fullName evidence="1">Uncharacterized protein</fullName>
    </submittedName>
</protein>
<sequence length="180" mass="20223">MRAWSQSAGRLRLSCAAVTRYAPPYPRVSLASASARHRRGDTRPLSISTQRFSDLRPARSGLVRNHDPEDDTLAEQKLAKILNSGFLEEPVRMTRHVRTFYTAPQPLRAVSDQTPTLDIARETMAAFARELKDTDPKAALKRMRQEGIGQRLFSWVINSRKLRVTNAGGTFSLADCWPTS</sequence>
<dbReference type="Proteomes" id="UP001324427">
    <property type="component" value="Unassembled WGS sequence"/>
</dbReference>
<evidence type="ECO:0000313" key="2">
    <source>
        <dbReference type="Proteomes" id="UP001324427"/>
    </source>
</evidence>